<keyword evidence="1" id="KW-1133">Transmembrane helix</keyword>
<feature type="transmembrane region" description="Helical" evidence="1">
    <location>
        <begin position="504"/>
        <end position="524"/>
    </location>
</feature>
<dbReference type="SUPFAM" id="SSF69593">
    <property type="entry name" value="Glycerol-3-phosphate (1)-acyltransferase"/>
    <property type="match status" value="2"/>
</dbReference>
<dbReference type="PANTHER" id="PTHR31605">
    <property type="entry name" value="GLYCEROL-3-PHOSPHATE O-ACYLTRANSFERASE 1"/>
    <property type="match status" value="1"/>
</dbReference>
<comment type="caution">
    <text evidence="3">The sequence shown here is derived from an EMBL/GenBank/DDBJ whole genome shotgun (WGS) entry which is preliminary data.</text>
</comment>
<name>A0A6G0WB95_9STRA</name>
<dbReference type="PANTHER" id="PTHR31605:SF0">
    <property type="entry name" value="GLYCEROL-3-PHOSPHATE O-ACYLTRANSFERASE 1"/>
    <property type="match status" value="1"/>
</dbReference>
<evidence type="ECO:0000313" key="3">
    <source>
        <dbReference type="EMBL" id="KAF0724662.1"/>
    </source>
</evidence>
<gene>
    <name evidence="3" type="ORF">Ae201684_016725</name>
</gene>
<dbReference type="InterPro" id="IPR052744">
    <property type="entry name" value="GPAT/DAPAT"/>
</dbReference>
<dbReference type="Pfam" id="PF01553">
    <property type="entry name" value="Acyltransferase"/>
    <property type="match status" value="2"/>
</dbReference>
<evidence type="ECO:0000256" key="1">
    <source>
        <dbReference type="SAM" id="Phobius"/>
    </source>
</evidence>
<keyword evidence="1" id="KW-0812">Transmembrane</keyword>
<dbReference type="GO" id="GO:0016287">
    <property type="term" value="F:glycerone-phosphate O-acyltransferase activity"/>
    <property type="evidence" value="ECO:0007669"/>
    <property type="project" value="TreeGrafter"/>
</dbReference>
<feature type="transmembrane region" description="Helical" evidence="1">
    <location>
        <begin position="451"/>
        <end position="474"/>
    </location>
</feature>
<dbReference type="VEuPathDB" id="FungiDB:AeMF1_010783"/>
<keyword evidence="1" id="KW-0472">Membrane</keyword>
<accession>A0A6G0WB95</accession>
<dbReference type="EMBL" id="VJMJ01000266">
    <property type="protein sequence ID" value="KAF0724662.1"/>
    <property type="molecule type" value="Genomic_DNA"/>
</dbReference>
<dbReference type="GO" id="GO:0008654">
    <property type="term" value="P:phospholipid biosynthetic process"/>
    <property type="evidence" value="ECO:0007669"/>
    <property type="project" value="TreeGrafter"/>
</dbReference>
<keyword evidence="4" id="KW-1185">Reference proteome</keyword>
<dbReference type="GO" id="GO:0004366">
    <property type="term" value="F:glycerol-3-phosphate O-acyltransferase activity"/>
    <property type="evidence" value="ECO:0007669"/>
    <property type="project" value="TreeGrafter"/>
</dbReference>
<reference evidence="3 4" key="1">
    <citation type="submission" date="2019-07" db="EMBL/GenBank/DDBJ databases">
        <title>Genomics analysis of Aphanomyces spp. identifies a new class of oomycete effector associated with host adaptation.</title>
        <authorList>
            <person name="Gaulin E."/>
        </authorList>
    </citation>
    <scope>NUCLEOTIDE SEQUENCE [LARGE SCALE GENOMIC DNA]</scope>
    <source>
        <strain evidence="3 4">ATCC 201684</strain>
    </source>
</reference>
<evidence type="ECO:0000313" key="4">
    <source>
        <dbReference type="Proteomes" id="UP000481153"/>
    </source>
</evidence>
<dbReference type="Proteomes" id="UP000481153">
    <property type="component" value="Unassembled WGS sequence"/>
</dbReference>
<proteinExistence type="predicted"/>
<dbReference type="AlphaFoldDB" id="A0A6G0WB95"/>
<sequence>MLGLDDVKRQIAALCLIMLLSIDAINPVKALCSVFEIDAAVVGYVHFVILIAVVYANFSDVAYFAMQVYLNSVLSIFLKSIEIVGKENVPMTGPVIFTGNHTNQFVDGMLVLMNCFRKVGFLIAEKSMHRPVVGDIARIMGCIPIVRPQDAVLPGVGTVAMKDDDQPDAEEYILVGTDTAFTKALASGDQVRVNGTSVATSGPPVKVVRVIDDTHLVLSAALVDHEGQAVKTPQAYGIFKKVDQSHAFNEVYASLKRGQCVGIFPEGGSHDRTDLLPLKAGVALMALGAKAQHDITVPVVPIGLTYFRGHHFRSRVVIEFGAPITVSDEVMALYAKDKRAACNDFLTTVEEGMRSVLVTTPDYNVLQNVYTARRLFQSRRLPRKITQDLNRRFAESYKILHDHPAARDEVETLMMDLRDYRVTLKTLGLADYQVPFVADVDVHSMISAASYFLGMFILSSLPSIILNAPVGFAARAVARQEQKRALAGSSVKIAARDVILSKKLTFSMVAVPTLWCTYLILAILFTSWSWTTIFLFAMSMPIFSYFGVRSVEAGIIELKTLQPVFNRLRPKYRKIQEELPARRIALQKRVRAFVSKWASVLGPLAAPEPMDWAAYMRARVNKQDAVSDNGETITTEHDLSFLHHKSVNVDAAAVALDKKTV</sequence>
<dbReference type="InterPro" id="IPR002123">
    <property type="entry name" value="Plipid/glycerol_acylTrfase"/>
</dbReference>
<feature type="transmembrane region" description="Helical" evidence="1">
    <location>
        <begin position="40"/>
        <end position="56"/>
    </location>
</feature>
<feature type="domain" description="Phospholipid/glycerol acyltransferase" evidence="2">
    <location>
        <begin position="95"/>
        <end position="307"/>
    </location>
</feature>
<dbReference type="SMART" id="SM00563">
    <property type="entry name" value="PlsC"/>
    <property type="match status" value="1"/>
</dbReference>
<evidence type="ECO:0000259" key="2">
    <source>
        <dbReference type="SMART" id="SM00563"/>
    </source>
</evidence>
<dbReference type="CDD" id="cd07992">
    <property type="entry name" value="LPLAT_AAK14816-like"/>
    <property type="match status" value="1"/>
</dbReference>
<organism evidence="3 4">
    <name type="scientific">Aphanomyces euteiches</name>
    <dbReference type="NCBI Taxonomy" id="100861"/>
    <lineage>
        <taxon>Eukaryota</taxon>
        <taxon>Sar</taxon>
        <taxon>Stramenopiles</taxon>
        <taxon>Oomycota</taxon>
        <taxon>Saprolegniomycetes</taxon>
        <taxon>Saprolegniales</taxon>
        <taxon>Verrucalvaceae</taxon>
        <taxon>Aphanomyces</taxon>
    </lineage>
</organism>
<feature type="transmembrane region" description="Helical" evidence="1">
    <location>
        <begin position="530"/>
        <end position="548"/>
    </location>
</feature>
<protein>
    <recommendedName>
        <fullName evidence="2">Phospholipid/glycerol acyltransferase domain-containing protein</fullName>
    </recommendedName>
</protein>